<evidence type="ECO:0000256" key="9">
    <source>
        <dbReference type="ARBA" id="ARBA00023242"/>
    </source>
</evidence>
<keyword evidence="7" id="KW-0175">Coiled coil</keyword>
<dbReference type="eggNOG" id="KOG0386">
    <property type="taxonomic scope" value="Eukaryota"/>
</dbReference>
<evidence type="ECO:0000256" key="3">
    <source>
        <dbReference type="ARBA" id="ARBA00022741"/>
    </source>
</evidence>
<dbReference type="PANTHER" id="PTHR10799">
    <property type="entry name" value="SNF2/RAD54 HELICASE FAMILY"/>
    <property type="match status" value="1"/>
</dbReference>
<dbReference type="RefSeq" id="XP_004831769.1">
    <property type="nucleotide sequence ID" value="XM_004831712.1"/>
</dbReference>
<dbReference type="SMART" id="SM00297">
    <property type="entry name" value="BROMO"/>
    <property type="match status" value="1"/>
</dbReference>
<comment type="caution">
    <text evidence="15">The sequence shown here is derived from an EMBL/GenBank/DDBJ whole genome shotgun (WGS) entry which is preliminary data.</text>
</comment>
<dbReference type="InterPro" id="IPR049730">
    <property type="entry name" value="SNF2/RAD54-like_C"/>
</dbReference>
<dbReference type="Pfam" id="PF00271">
    <property type="entry name" value="Helicase_C"/>
    <property type="match status" value="1"/>
</dbReference>
<dbReference type="SUPFAM" id="SSF52540">
    <property type="entry name" value="P-loop containing nucleoside triphosphate hydrolases"/>
    <property type="match status" value="2"/>
</dbReference>
<feature type="region of interest" description="Disordered" evidence="11">
    <location>
        <begin position="289"/>
        <end position="353"/>
    </location>
</feature>
<dbReference type="EC" id="2.3.1.48" evidence="15"/>
<dbReference type="VEuPathDB" id="PiroplasmaDB:BEWA_047820"/>
<dbReference type="GO" id="GO:0016787">
    <property type="term" value="F:hydrolase activity"/>
    <property type="evidence" value="ECO:0007669"/>
    <property type="project" value="UniProtKB-KW"/>
</dbReference>
<dbReference type="InterPro" id="IPR001487">
    <property type="entry name" value="Bromodomain"/>
</dbReference>
<dbReference type="SMART" id="SM00490">
    <property type="entry name" value="HELICc"/>
    <property type="match status" value="1"/>
</dbReference>
<evidence type="ECO:0000256" key="5">
    <source>
        <dbReference type="ARBA" id="ARBA00022806"/>
    </source>
</evidence>
<dbReference type="GO" id="GO:0005524">
    <property type="term" value="F:ATP binding"/>
    <property type="evidence" value="ECO:0007669"/>
    <property type="project" value="UniProtKB-KW"/>
</dbReference>
<feature type="compositionally biased region" description="Polar residues" evidence="11">
    <location>
        <begin position="294"/>
        <end position="347"/>
    </location>
</feature>
<evidence type="ECO:0000259" key="12">
    <source>
        <dbReference type="PROSITE" id="PS50014"/>
    </source>
</evidence>
<dbReference type="GO" id="GO:0004386">
    <property type="term" value="F:helicase activity"/>
    <property type="evidence" value="ECO:0007669"/>
    <property type="project" value="UniProtKB-KW"/>
</dbReference>
<feature type="domain" description="Helicase C-terminal" evidence="14">
    <location>
        <begin position="886"/>
        <end position="1045"/>
    </location>
</feature>
<keyword evidence="6" id="KW-0067">ATP-binding</keyword>
<evidence type="ECO:0000256" key="1">
    <source>
        <dbReference type="ARBA" id="ARBA00004123"/>
    </source>
</evidence>
<dbReference type="PROSITE" id="PS50014">
    <property type="entry name" value="BROMODOMAIN_2"/>
    <property type="match status" value="1"/>
</dbReference>
<dbReference type="SUPFAM" id="SSF47370">
    <property type="entry name" value="Bromodomain"/>
    <property type="match status" value="1"/>
</dbReference>
<sequence>MDVSNLGYVDIVCGLRNLISSGSDFQDVRYRQLMHALNNYRTRRGENLQEWVELDGNGQNPFNRQQYECLLTQIDIYVNYLAKGLKVPPDLLSRSSNIQTSEDGHIGADSGIYASDGIKNGSNYAIRQEPCRNYNSVFSDSTYDASYNMEAVLIDVNGTFNYKPEEFGPGMPNRVAVKSEGMSQKDDRVEKDSTGISEILTIADTLHRSSDFWGPGCFWLDYKDNLDQNKLTFILTAVTNLKSMLEYVMHVNTKESVKNLENLARESGLYDYIFSRDSDENLCKVEVNEESSQKVDTTQGETYGSQGNKESYSSFNQVPVQNVSQKDPSYDISSPPLQTVHQNQGSDASPEDEIPFSHLQNAYISLVRLENMINLLVLQRSLKSMISLTRVLDYSPNFKHPERSFRKDLPDYIRHFTTLHKENRKVSRKNAISAVRAIEVAIKRIEMQESAKQKQRLEALRAHNEEDYLRLLKESKESKFLQIIKQTEVYMDYMSHLLVRARQVSDYARVCATQNETARPSVEGSDSTLQTDTSTPQDTSVQSIMDAKTRYYTVANCVKEDIKQDIPSLNGKLRKYQMDGLNWLVSLYNNKLNGIFADEMGLGKTIQTIALLAYLKDHKGISGVHMVLAPLSTLHGNWKNELENWFPSCKICIYEGTKEYRKSMRNRWYENGSCRPNFDVLLTTDSFILRDKTYLRKICWEYLIVDEAHRLKNPNSKLVKVLNQGFVVNRRLALTGTPLQNDLHELWALLNFLMPELFASSKNFDEWFNVPLGSIVRTKDTDTQQAALSEEEQLLIIDRIHKILKPFLLRREKYEVADEVPLNFEYVVCCPMSGIQTRLYEFLSSRETTHNKMIQLRKVINHPYLYCPGNFPCNDNIIMSCGKFAMLDIILARLFQVGHRVLIFSQMTSLLDILEVYLRYRNYQYLRLDGSLNSDQRVDRLKKFNEENSPYFVFILSTKAGALGLNLQTADTVIIYDSDWNPQVDIQAKSRVHRIGQKSQVITIRFVTPNTIEENILKSTSVKLSQDALAIKSGEYHGVQVEDGSKQEEVIKILRRNNECDGSYGVRTIERIDEILARNDEDKKSFYFTAFKTFMMNPFGVIQEKVIPPFLYQSIANSKKIFLTDSDRILLSVEEDTWNSILLDYDIYAVEPTDECMNKFANLLESCNSRDYSEAFLYSMNVLNNTMKRIKYGNLYKRENAQYLERGKRLKIGNVHDINMSINEDEKRKRSVDESSDDILTSGVASFPSDECDASLMKSDYAPSTSEPEQCDEYVGESNEGWSRESEEEEDEVVRSKSSSIESIENDSVGNSDAPQGSHSSGLANDEEEDDDEVPEKCSLSLQRVPSSSQTLMHTHSFDEGISDHSSGINKQICSITSLDLSYPQERIRNLNYFMRYLNDRPMDKIKSDKLNALHIVLKDVLTSTMNDARFIDFVNLPDKSIYVDYYDRVSNPISLSCILNSLGSIESLYTFKKQMELVLSNCMTYNGAESAIFRRSIELYAHINAHVHEKLAMEYIRVYNPNRAKEFEQVVCDKEFPSNWKINPLFK</sequence>
<evidence type="ECO:0000256" key="7">
    <source>
        <dbReference type="ARBA" id="ARBA00023054"/>
    </source>
</evidence>
<dbReference type="InterPro" id="IPR027417">
    <property type="entry name" value="P-loop_NTPase"/>
</dbReference>
<dbReference type="InterPro" id="IPR036427">
    <property type="entry name" value="Bromodomain-like_sf"/>
</dbReference>
<name>L1LA53_THEEQ</name>
<dbReference type="STRING" id="1537102.L1LA53"/>
<reference evidence="15 16" key="1">
    <citation type="journal article" date="2012" name="BMC Genomics">
        <title>Comparative genomic analysis and phylogenetic position of Theileria equi.</title>
        <authorList>
            <person name="Kappmeyer L.S."/>
            <person name="Thiagarajan M."/>
            <person name="Herndon D.R."/>
            <person name="Ramsay J.D."/>
            <person name="Caler E."/>
            <person name="Djikeng A."/>
            <person name="Gillespie J.J."/>
            <person name="Lau A.O."/>
            <person name="Roalson E.H."/>
            <person name="Silva J.C."/>
            <person name="Silva M.G."/>
            <person name="Suarez C.E."/>
            <person name="Ueti M.W."/>
            <person name="Nene V.M."/>
            <person name="Mealey R.H."/>
            <person name="Knowles D.P."/>
            <person name="Brayton K.A."/>
        </authorList>
    </citation>
    <scope>NUCLEOTIDE SEQUENCE [LARGE SCALE GENOMIC DNA]</scope>
    <source>
        <strain evidence="15 16">WA</strain>
    </source>
</reference>
<dbReference type="EMBL" id="ACOU01000007">
    <property type="protein sequence ID" value="EKX72317.1"/>
    <property type="molecule type" value="Genomic_DNA"/>
</dbReference>
<dbReference type="CDD" id="cd04369">
    <property type="entry name" value="Bromodomain"/>
    <property type="match status" value="1"/>
</dbReference>
<keyword evidence="4" id="KW-0378">Hydrolase</keyword>
<evidence type="ECO:0000256" key="10">
    <source>
        <dbReference type="PROSITE-ProRule" id="PRU00035"/>
    </source>
</evidence>
<feature type="region of interest" description="Disordered" evidence="11">
    <location>
        <begin position="516"/>
        <end position="541"/>
    </location>
</feature>
<keyword evidence="15" id="KW-0808">Transferase</keyword>
<evidence type="ECO:0000313" key="16">
    <source>
        <dbReference type="Proteomes" id="UP000031512"/>
    </source>
</evidence>
<keyword evidence="8 10" id="KW-0103">Bromodomain</keyword>
<dbReference type="KEGG" id="beq:BEWA_047820"/>
<comment type="subcellular location">
    <subcellularLocation>
        <location evidence="1">Nucleus</location>
    </subcellularLocation>
</comment>
<feature type="domain" description="Bromo" evidence="12">
    <location>
        <begin position="1434"/>
        <end position="1494"/>
    </location>
</feature>
<dbReference type="Proteomes" id="UP000031512">
    <property type="component" value="Unassembled WGS sequence"/>
</dbReference>
<dbReference type="CDD" id="cd18793">
    <property type="entry name" value="SF2_C_SNF"/>
    <property type="match status" value="1"/>
</dbReference>
<feature type="domain" description="Helicase ATP-binding" evidence="13">
    <location>
        <begin position="585"/>
        <end position="756"/>
    </location>
</feature>
<gene>
    <name evidence="15" type="ORF">BEWA_047820</name>
</gene>
<dbReference type="PROSITE" id="PS51194">
    <property type="entry name" value="HELICASE_CTER"/>
    <property type="match status" value="1"/>
</dbReference>
<organism evidence="15 16">
    <name type="scientific">Theileria equi strain WA</name>
    <dbReference type="NCBI Taxonomy" id="1537102"/>
    <lineage>
        <taxon>Eukaryota</taxon>
        <taxon>Sar</taxon>
        <taxon>Alveolata</taxon>
        <taxon>Apicomplexa</taxon>
        <taxon>Aconoidasida</taxon>
        <taxon>Piroplasmida</taxon>
        <taxon>Theileriidae</taxon>
        <taxon>Theileria</taxon>
    </lineage>
</organism>
<feature type="compositionally biased region" description="Polar residues" evidence="11">
    <location>
        <begin position="1301"/>
        <end position="1323"/>
    </location>
</feature>
<dbReference type="Pfam" id="PF00439">
    <property type="entry name" value="Bromodomain"/>
    <property type="match status" value="1"/>
</dbReference>
<dbReference type="InterPro" id="IPR038718">
    <property type="entry name" value="SNF2-like_sf"/>
</dbReference>
<evidence type="ECO:0000313" key="15">
    <source>
        <dbReference type="EMBL" id="EKX72317.1"/>
    </source>
</evidence>
<keyword evidence="3" id="KW-0547">Nucleotide-binding</keyword>
<dbReference type="EC" id="2.7.11.1" evidence="15"/>
<evidence type="ECO:0000256" key="4">
    <source>
        <dbReference type="ARBA" id="ARBA00022801"/>
    </source>
</evidence>
<feature type="region of interest" description="Disordered" evidence="11">
    <location>
        <begin position="1225"/>
        <end position="1350"/>
    </location>
</feature>
<keyword evidence="9" id="KW-0539">Nucleus</keyword>
<dbReference type="InterPro" id="IPR014001">
    <property type="entry name" value="Helicase_ATP-bd"/>
</dbReference>
<keyword evidence="5 15" id="KW-0347">Helicase</keyword>
<dbReference type="FunFam" id="3.40.50.10810:FF:000015">
    <property type="entry name" value="lymphoid-specific helicase isoform X1"/>
    <property type="match status" value="1"/>
</dbReference>
<dbReference type="InterPro" id="IPR000330">
    <property type="entry name" value="SNF2_N"/>
</dbReference>
<dbReference type="GeneID" id="15805180"/>
<evidence type="ECO:0000256" key="8">
    <source>
        <dbReference type="ARBA" id="ARBA00023117"/>
    </source>
</evidence>
<proteinExistence type="inferred from homology"/>
<dbReference type="Pfam" id="PF00176">
    <property type="entry name" value="SNF2-rel_dom"/>
    <property type="match status" value="1"/>
</dbReference>
<evidence type="ECO:0000256" key="11">
    <source>
        <dbReference type="SAM" id="MobiDB-lite"/>
    </source>
</evidence>
<dbReference type="PROSITE" id="PS51192">
    <property type="entry name" value="HELICASE_ATP_BIND_1"/>
    <property type="match status" value="1"/>
</dbReference>
<keyword evidence="16" id="KW-1185">Reference proteome</keyword>
<evidence type="ECO:0000259" key="13">
    <source>
        <dbReference type="PROSITE" id="PS51192"/>
    </source>
</evidence>
<dbReference type="Gene3D" id="1.20.920.10">
    <property type="entry name" value="Bromodomain-like"/>
    <property type="match status" value="1"/>
</dbReference>
<evidence type="ECO:0000259" key="14">
    <source>
        <dbReference type="PROSITE" id="PS51194"/>
    </source>
</evidence>
<dbReference type="GO" id="GO:0005634">
    <property type="term" value="C:nucleus"/>
    <property type="evidence" value="ECO:0007669"/>
    <property type="project" value="UniProtKB-SubCell"/>
</dbReference>
<protein>
    <submittedName>
        <fullName evidence="15">Helicase family member protein</fullName>
        <ecNumber evidence="15">2.3.1.48</ecNumber>
        <ecNumber evidence="15">2.7.11.1</ecNumber>
    </submittedName>
</protein>
<feature type="compositionally biased region" description="Acidic residues" evidence="11">
    <location>
        <begin position="1325"/>
        <end position="1334"/>
    </location>
</feature>
<dbReference type="InterPro" id="IPR001650">
    <property type="entry name" value="Helicase_C-like"/>
</dbReference>
<evidence type="ECO:0000256" key="6">
    <source>
        <dbReference type="ARBA" id="ARBA00022840"/>
    </source>
</evidence>
<keyword evidence="15" id="KW-0012">Acyltransferase</keyword>
<comment type="similarity">
    <text evidence="2">Belongs to the SNF2/RAD54 helicase family.</text>
</comment>
<dbReference type="GO" id="GO:0061733">
    <property type="term" value="F:protein-lysine-acetyltransferase activity"/>
    <property type="evidence" value="ECO:0007669"/>
    <property type="project" value="UniProtKB-EC"/>
</dbReference>
<dbReference type="Gene3D" id="3.40.50.10810">
    <property type="entry name" value="Tandem AAA-ATPase domain"/>
    <property type="match status" value="1"/>
</dbReference>
<dbReference type="SMART" id="SM00487">
    <property type="entry name" value="DEXDc"/>
    <property type="match status" value="1"/>
</dbReference>
<dbReference type="Gene3D" id="3.40.50.300">
    <property type="entry name" value="P-loop containing nucleotide triphosphate hydrolases"/>
    <property type="match status" value="1"/>
</dbReference>
<dbReference type="OrthoDB" id="5857104at2759"/>
<dbReference type="GO" id="GO:0004674">
    <property type="term" value="F:protein serine/threonine kinase activity"/>
    <property type="evidence" value="ECO:0007669"/>
    <property type="project" value="UniProtKB-EC"/>
</dbReference>
<accession>L1LA53</accession>
<evidence type="ECO:0000256" key="2">
    <source>
        <dbReference type="ARBA" id="ARBA00007025"/>
    </source>
</evidence>
<feature type="compositionally biased region" description="Polar residues" evidence="11">
    <location>
        <begin position="1340"/>
        <end position="1350"/>
    </location>
</feature>